<evidence type="ECO:0000313" key="13">
    <source>
        <dbReference type="Proteomes" id="UP000198575"/>
    </source>
</evidence>
<dbReference type="RefSeq" id="WP_092407191.1">
    <property type="nucleotide sequence ID" value="NZ_FOVF01000010.1"/>
</dbReference>
<dbReference type="OrthoDB" id="9775069at2"/>
<feature type="transmembrane region" description="Helical" evidence="10">
    <location>
        <begin position="27"/>
        <end position="48"/>
    </location>
</feature>
<dbReference type="Pfam" id="PF00528">
    <property type="entry name" value="BPD_transp_1"/>
    <property type="match status" value="1"/>
</dbReference>
<feature type="transmembrane region" description="Helical" evidence="10">
    <location>
        <begin position="147"/>
        <end position="167"/>
    </location>
</feature>
<dbReference type="CDD" id="cd06261">
    <property type="entry name" value="TM_PBP2"/>
    <property type="match status" value="1"/>
</dbReference>
<dbReference type="PROSITE" id="PS50928">
    <property type="entry name" value="ABC_TM1"/>
    <property type="match status" value="1"/>
</dbReference>
<dbReference type="GO" id="GO:0005315">
    <property type="term" value="F:phosphate transmembrane transporter activity"/>
    <property type="evidence" value="ECO:0007669"/>
    <property type="project" value="InterPro"/>
</dbReference>
<evidence type="ECO:0000256" key="10">
    <source>
        <dbReference type="RuleBase" id="RU363043"/>
    </source>
</evidence>
<dbReference type="SUPFAM" id="SSF161098">
    <property type="entry name" value="MetI-like"/>
    <property type="match status" value="1"/>
</dbReference>
<comment type="subcellular location">
    <subcellularLocation>
        <location evidence="10">Cell inner membrane</location>
        <topology evidence="10">Multi-pass membrane protein</topology>
    </subcellularLocation>
    <subcellularLocation>
        <location evidence="1">Cell membrane</location>
        <topology evidence="1">Multi-pass membrane protein</topology>
    </subcellularLocation>
</comment>
<dbReference type="GO" id="GO:0035435">
    <property type="term" value="P:phosphate ion transmembrane transport"/>
    <property type="evidence" value="ECO:0007669"/>
    <property type="project" value="InterPro"/>
</dbReference>
<proteinExistence type="inferred from homology"/>
<evidence type="ECO:0000256" key="1">
    <source>
        <dbReference type="ARBA" id="ARBA00004651"/>
    </source>
</evidence>
<keyword evidence="4" id="KW-0813">Transport</keyword>
<keyword evidence="7 10" id="KW-0812">Transmembrane</keyword>
<evidence type="ECO:0000256" key="3">
    <source>
        <dbReference type="ARBA" id="ARBA00016864"/>
    </source>
</evidence>
<dbReference type="EMBL" id="FOVF01000010">
    <property type="protein sequence ID" value="SFN25472.1"/>
    <property type="molecule type" value="Genomic_DNA"/>
</dbReference>
<comment type="similarity">
    <text evidence="2 10">Belongs to the binding-protein-dependent transport system permease family. CysTW subfamily.</text>
</comment>
<feature type="transmembrane region" description="Helical" evidence="10">
    <location>
        <begin position="265"/>
        <end position="288"/>
    </location>
</feature>
<dbReference type="Gene3D" id="1.10.3720.10">
    <property type="entry name" value="MetI-like"/>
    <property type="match status" value="1"/>
</dbReference>
<reference evidence="12 13" key="1">
    <citation type="submission" date="2016-10" db="EMBL/GenBank/DDBJ databases">
        <authorList>
            <person name="de Groot N.N."/>
        </authorList>
    </citation>
    <scope>NUCLEOTIDE SEQUENCE [LARGE SCALE GENOMIC DNA]</scope>
    <source>
        <strain evidence="12 13">CGMCC 1.7659</strain>
    </source>
</reference>
<dbReference type="GO" id="GO:0005886">
    <property type="term" value="C:plasma membrane"/>
    <property type="evidence" value="ECO:0007669"/>
    <property type="project" value="UniProtKB-SubCell"/>
</dbReference>
<feature type="domain" description="ABC transmembrane type-1" evidence="11">
    <location>
        <begin position="80"/>
        <end position="284"/>
    </location>
</feature>
<feature type="transmembrane region" description="Helical" evidence="10">
    <location>
        <begin position="199"/>
        <end position="219"/>
    </location>
</feature>
<name>A0A1I4XIC1_9GAMM</name>
<keyword evidence="9 10" id="KW-0472">Membrane</keyword>
<evidence type="ECO:0000313" key="12">
    <source>
        <dbReference type="EMBL" id="SFN25472.1"/>
    </source>
</evidence>
<evidence type="ECO:0000256" key="5">
    <source>
        <dbReference type="ARBA" id="ARBA00022475"/>
    </source>
</evidence>
<dbReference type="InterPro" id="IPR000515">
    <property type="entry name" value="MetI-like"/>
</dbReference>
<evidence type="ECO:0000256" key="9">
    <source>
        <dbReference type="ARBA" id="ARBA00023136"/>
    </source>
</evidence>
<feature type="transmembrane region" description="Helical" evidence="10">
    <location>
        <begin position="117"/>
        <end position="141"/>
    </location>
</feature>
<evidence type="ECO:0000256" key="2">
    <source>
        <dbReference type="ARBA" id="ARBA00007069"/>
    </source>
</evidence>
<dbReference type="STRING" id="578942.SAMN05216289_11032"/>
<feature type="transmembrane region" description="Helical" evidence="10">
    <location>
        <begin position="79"/>
        <end position="105"/>
    </location>
</feature>
<dbReference type="InterPro" id="IPR035906">
    <property type="entry name" value="MetI-like_sf"/>
</dbReference>
<evidence type="ECO:0000259" key="11">
    <source>
        <dbReference type="PROSITE" id="PS50928"/>
    </source>
</evidence>
<dbReference type="PANTHER" id="PTHR42922:SF1">
    <property type="entry name" value="PHOSPHATE TRANSPORT SYSTEM PERMEASE PROTEIN PSTA"/>
    <property type="match status" value="1"/>
</dbReference>
<keyword evidence="13" id="KW-1185">Reference proteome</keyword>
<gene>
    <name evidence="12" type="ORF">SAMN05216289_11032</name>
</gene>
<dbReference type="AlphaFoldDB" id="A0A1I4XIC1"/>
<keyword evidence="8 10" id="KW-1133">Transmembrane helix</keyword>
<dbReference type="InterPro" id="IPR051408">
    <property type="entry name" value="Phosphate_transprt_permease"/>
</dbReference>
<dbReference type="Proteomes" id="UP000198575">
    <property type="component" value="Unassembled WGS sequence"/>
</dbReference>
<dbReference type="NCBIfam" id="TIGR00974">
    <property type="entry name" value="3a0107s02c"/>
    <property type="match status" value="1"/>
</dbReference>
<sequence>MSATQTVATSNRVAERLYRKRRIVNRIAIILSCAAAIFGLFFLAWILWTTISKGIGGISLALFTENTPPPMQSGGLANAFFGSAVMCALAILIGTPLGIAAGTWLAEYAGARKIGTVIRFVNDILLSAPSIVLGLFVYTVVVAQMGGGFSALAGAIALAFIVLPVIVRTTDEMLRLVPAQMREAALSLGVPQWKVIVQVLYRGASAGIVTGIILALARISGETAPLLFTSFGNQYWSTDLTRPMSSVPVVMNQFTASPYESWQTLAWAGALVLTFFVLVLSMIARAILLRNKTSND</sequence>
<accession>A0A1I4XIC1</accession>
<organism evidence="12 13">
    <name type="scientific">Dokdonella immobilis</name>
    <dbReference type="NCBI Taxonomy" id="578942"/>
    <lineage>
        <taxon>Bacteria</taxon>
        <taxon>Pseudomonadati</taxon>
        <taxon>Pseudomonadota</taxon>
        <taxon>Gammaproteobacteria</taxon>
        <taxon>Lysobacterales</taxon>
        <taxon>Rhodanobacteraceae</taxon>
        <taxon>Dokdonella</taxon>
    </lineage>
</organism>
<dbReference type="InterPro" id="IPR005672">
    <property type="entry name" value="Phosphate_PstA"/>
</dbReference>
<evidence type="ECO:0000256" key="7">
    <source>
        <dbReference type="ARBA" id="ARBA00022692"/>
    </source>
</evidence>
<keyword evidence="5 10" id="KW-1003">Cell membrane</keyword>
<dbReference type="PANTHER" id="PTHR42922">
    <property type="entry name" value="PHOSPHATE TRANSPORT SYSTEM PERMEASE PROTEIN PSTA"/>
    <property type="match status" value="1"/>
</dbReference>
<evidence type="ECO:0000256" key="4">
    <source>
        <dbReference type="ARBA" id="ARBA00022448"/>
    </source>
</evidence>
<keyword evidence="6" id="KW-0592">Phosphate transport</keyword>
<evidence type="ECO:0000256" key="6">
    <source>
        <dbReference type="ARBA" id="ARBA00022592"/>
    </source>
</evidence>
<evidence type="ECO:0000256" key="8">
    <source>
        <dbReference type="ARBA" id="ARBA00022989"/>
    </source>
</evidence>
<protein>
    <recommendedName>
        <fullName evidence="3 10">Phosphate transport system permease protein PstA</fullName>
    </recommendedName>
</protein>